<proteinExistence type="inferred from homology"/>
<dbReference type="EMBL" id="JAMXQS010000008">
    <property type="protein sequence ID" value="MCO6051586.1"/>
    <property type="molecule type" value="Genomic_DNA"/>
</dbReference>
<reference evidence="3 4" key="1">
    <citation type="submission" date="2022-06" db="EMBL/GenBank/DDBJ databases">
        <title>Mesorhizobium sp. strain RP14 Genome sequencing and assembly.</title>
        <authorList>
            <person name="Kim I."/>
        </authorList>
    </citation>
    <scope>NUCLEOTIDE SEQUENCE [LARGE SCALE GENOMIC DNA]</scope>
    <source>
        <strain evidence="4">RP14(2022)</strain>
    </source>
</reference>
<dbReference type="Proteomes" id="UP001205906">
    <property type="component" value="Unassembled WGS sequence"/>
</dbReference>
<dbReference type="Gene3D" id="2.130.10.10">
    <property type="entry name" value="YVTN repeat-like/Quinoprotein amine dehydrogenase"/>
    <property type="match status" value="1"/>
</dbReference>
<dbReference type="InterPro" id="IPR015943">
    <property type="entry name" value="WD40/YVTN_repeat-like_dom_sf"/>
</dbReference>
<dbReference type="SUPFAM" id="SSF51004">
    <property type="entry name" value="C-terminal (heme d1) domain of cytochrome cd1-nitrite reductase"/>
    <property type="match status" value="1"/>
</dbReference>
<dbReference type="PANTHER" id="PTHR30344:SF1">
    <property type="entry name" value="6-PHOSPHOGLUCONOLACTONASE"/>
    <property type="match status" value="1"/>
</dbReference>
<comment type="caution">
    <text evidence="3">The sequence shown here is derived from an EMBL/GenBank/DDBJ whole genome shotgun (WGS) entry which is preliminary data.</text>
</comment>
<keyword evidence="2" id="KW-0313">Glucose metabolism</keyword>
<keyword evidence="4" id="KW-1185">Reference proteome</keyword>
<accession>A0ABT1CBM5</accession>
<keyword evidence="2" id="KW-0119">Carbohydrate metabolism</keyword>
<evidence type="ECO:0000256" key="2">
    <source>
        <dbReference type="ARBA" id="ARBA00022526"/>
    </source>
</evidence>
<dbReference type="Pfam" id="PF10282">
    <property type="entry name" value="Lactonase"/>
    <property type="match status" value="1"/>
</dbReference>
<dbReference type="RefSeq" id="WP_252821285.1">
    <property type="nucleotide sequence ID" value="NZ_JAMXQS010000008.1"/>
</dbReference>
<protein>
    <submittedName>
        <fullName evidence="3">Lactonase family protein</fullName>
    </submittedName>
</protein>
<dbReference type="InterPro" id="IPR011048">
    <property type="entry name" value="Haem_d1_sf"/>
</dbReference>
<dbReference type="PANTHER" id="PTHR30344">
    <property type="entry name" value="6-PHOSPHOGLUCONOLACTONASE-RELATED"/>
    <property type="match status" value="1"/>
</dbReference>
<organism evidence="3 4">
    <name type="scientific">Mesorhizobium liriopis</name>
    <dbReference type="NCBI Taxonomy" id="2953882"/>
    <lineage>
        <taxon>Bacteria</taxon>
        <taxon>Pseudomonadati</taxon>
        <taxon>Pseudomonadota</taxon>
        <taxon>Alphaproteobacteria</taxon>
        <taxon>Hyphomicrobiales</taxon>
        <taxon>Phyllobacteriaceae</taxon>
        <taxon>Mesorhizobium</taxon>
    </lineage>
</organism>
<evidence type="ECO:0000313" key="4">
    <source>
        <dbReference type="Proteomes" id="UP001205906"/>
    </source>
</evidence>
<comment type="similarity">
    <text evidence="1">Belongs to the cycloisomerase 2 family.</text>
</comment>
<gene>
    <name evidence="3" type="ORF">NGM99_17510</name>
</gene>
<sequence>MAEAELLFVGSLNRSTPYFQGARGVGLSVFRFDPVTLSAQKLAETNEVDNPTYLSVTPDGRFIYANSEVAEWREGTVSAYRFERESGTLHYLNKQPALGSITAHNAITRDSSKLLVANYGAGEGGPDQSLAVFRLEGDGRLSVPLAHARHEGKGPNAERQERPHAHSVTELPGNLALVADLGTDQLVTYAVTADGALTRRGEFSLPPGSGPRHVALYPHGRFVFVINELDSTVASLAIDGEGRLALVDIQPAVPDGTSDNHCSDIQISPDGRFLYGGNRGHDSIVTLEVNPDSGKLAVLDHTPCGGATPRNLCLSRSGRFLFCANQNADRIAIFRRDENTGHLSDTGAGIEVGTPMCIKTAMA</sequence>
<dbReference type="InterPro" id="IPR050282">
    <property type="entry name" value="Cycloisomerase_2"/>
</dbReference>
<name>A0ABT1CBM5_9HYPH</name>
<dbReference type="InterPro" id="IPR019405">
    <property type="entry name" value="Lactonase_7-beta_prop"/>
</dbReference>
<evidence type="ECO:0000313" key="3">
    <source>
        <dbReference type="EMBL" id="MCO6051586.1"/>
    </source>
</evidence>
<evidence type="ECO:0000256" key="1">
    <source>
        <dbReference type="ARBA" id="ARBA00005564"/>
    </source>
</evidence>